<feature type="compositionally biased region" description="Low complexity" evidence="1">
    <location>
        <begin position="267"/>
        <end position="284"/>
    </location>
</feature>
<evidence type="ECO:0000313" key="3">
    <source>
        <dbReference type="EMBL" id="CAL1140860.1"/>
    </source>
</evidence>
<feature type="compositionally biased region" description="Basic and acidic residues" evidence="1">
    <location>
        <begin position="229"/>
        <end position="249"/>
    </location>
</feature>
<name>A0A9P1FUP1_9DINO</name>
<keyword evidence="5" id="KW-1185">Reference proteome</keyword>
<reference evidence="3" key="2">
    <citation type="submission" date="2024-04" db="EMBL/GenBank/DDBJ databases">
        <authorList>
            <person name="Chen Y."/>
            <person name="Shah S."/>
            <person name="Dougan E. K."/>
            <person name="Thang M."/>
            <person name="Chan C."/>
        </authorList>
    </citation>
    <scope>NUCLEOTIDE SEQUENCE [LARGE SCALE GENOMIC DNA]</scope>
</reference>
<dbReference type="EMBL" id="CAMXCT020001172">
    <property type="protein sequence ID" value="CAL1140860.1"/>
    <property type="molecule type" value="Genomic_DNA"/>
</dbReference>
<dbReference type="Proteomes" id="UP001152797">
    <property type="component" value="Unassembled WGS sequence"/>
</dbReference>
<proteinExistence type="predicted"/>
<accession>A0A9P1FUP1</accession>
<dbReference type="EMBL" id="CAMXCT030001172">
    <property type="protein sequence ID" value="CAL4774797.1"/>
    <property type="molecule type" value="Genomic_DNA"/>
</dbReference>
<evidence type="ECO:0000313" key="2">
    <source>
        <dbReference type="EMBL" id="CAI3987485.1"/>
    </source>
</evidence>
<keyword evidence="4" id="KW-0547">Nucleotide-binding</keyword>
<sequence length="332" mass="36764">MFPLFPSHPLPLRQSHLNHGRKQAGDRCSLEISKFPKPWPCRRLLPSESQNPSVAGDCQVPFDDLFNQLSESRSSKHLPSLLSRPAPPETTKSQFCLEEWKRISTVGRELDPSTVSALLGASPDPFVRPERSKGWPASWEHSGSAFGRFGYLPHCDLVPWDVERAKAPERSWPADGAVSRLYDGKRKDKAAWKPTTWKHHGPSFPAVPSLATSLSTPALRSLQRKASKTAKERVRGRSDSRSVSRASEDIERARSVTCITAATAAMSTRQSFSSPSRASKASPSLAEESRSSKSGHAAFDARSTRRHSEAIDAQSTRRHSEPWKIVGEILLD</sequence>
<dbReference type="GO" id="GO:0004386">
    <property type="term" value="F:helicase activity"/>
    <property type="evidence" value="ECO:0007669"/>
    <property type="project" value="UniProtKB-KW"/>
</dbReference>
<feature type="region of interest" description="Disordered" evidence="1">
    <location>
        <begin position="266"/>
        <end position="332"/>
    </location>
</feature>
<comment type="caution">
    <text evidence="2">The sequence shown here is derived from an EMBL/GenBank/DDBJ whole genome shotgun (WGS) entry which is preliminary data.</text>
</comment>
<evidence type="ECO:0000313" key="4">
    <source>
        <dbReference type="EMBL" id="CAL4774797.1"/>
    </source>
</evidence>
<keyword evidence="4" id="KW-0378">Hydrolase</keyword>
<dbReference type="AlphaFoldDB" id="A0A9P1FUP1"/>
<evidence type="ECO:0000256" key="1">
    <source>
        <dbReference type="SAM" id="MobiDB-lite"/>
    </source>
</evidence>
<dbReference type="EMBL" id="CAMXCT010001172">
    <property type="protein sequence ID" value="CAI3987485.1"/>
    <property type="molecule type" value="Genomic_DNA"/>
</dbReference>
<evidence type="ECO:0000313" key="5">
    <source>
        <dbReference type="Proteomes" id="UP001152797"/>
    </source>
</evidence>
<gene>
    <name evidence="2" type="ORF">C1SCF055_LOCUS14753</name>
</gene>
<protein>
    <submittedName>
        <fullName evidence="4">RNA helicase</fullName>
    </submittedName>
</protein>
<keyword evidence="4" id="KW-0347">Helicase</keyword>
<feature type="region of interest" description="Disordered" evidence="1">
    <location>
        <begin position="221"/>
        <end position="249"/>
    </location>
</feature>
<organism evidence="2">
    <name type="scientific">Cladocopium goreaui</name>
    <dbReference type="NCBI Taxonomy" id="2562237"/>
    <lineage>
        <taxon>Eukaryota</taxon>
        <taxon>Sar</taxon>
        <taxon>Alveolata</taxon>
        <taxon>Dinophyceae</taxon>
        <taxon>Suessiales</taxon>
        <taxon>Symbiodiniaceae</taxon>
        <taxon>Cladocopium</taxon>
    </lineage>
</organism>
<keyword evidence="4" id="KW-0067">ATP-binding</keyword>
<reference evidence="2" key="1">
    <citation type="submission" date="2022-10" db="EMBL/GenBank/DDBJ databases">
        <authorList>
            <person name="Chen Y."/>
            <person name="Dougan E. K."/>
            <person name="Chan C."/>
            <person name="Rhodes N."/>
            <person name="Thang M."/>
        </authorList>
    </citation>
    <scope>NUCLEOTIDE SEQUENCE</scope>
</reference>